<dbReference type="InterPro" id="IPR037022">
    <property type="entry name" value="Formyl_trans_C_sf"/>
</dbReference>
<keyword evidence="6 8" id="KW-0648">Protein biosynthesis</keyword>
<dbReference type="Pfam" id="PF02911">
    <property type="entry name" value="Formyl_trans_C"/>
    <property type="match status" value="1"/>
</dbReference>
<dbReference type="GO" id="GO:0005829">
    <property type="term" value="C:cytosol"/>
    <property type="evidence" value="ECO:0007669"/>
    <property type="project" value="TreeGrafter"/>
</dbReference>
<dbReference type="InterPro" id="IPR001555">
    <property type="entry name" value="GART_AS"/>
</dbReference>
<dbReference type="PROSITE" id="PS00373">
    <property type="entry name" value="GART"/>
    <property type="match status" value="1"/>
</dbReference>
<dbReference type="SUPFAM" id="SSF53328">
    <property type="entry name" value="Formyltransferase"/>
    <property type="match status" value="1"/>
</dbReference>
<feature type="domain" description="Formyl transferase N-terminal" evidence="9">
    <location>
        <begin position="1"/>
        <end position="181"/>
    </location>
</feature>
<feature type="domain" description="Formyl transferase C-terminal" evidence="10">
    <location>
        <begin position="202"/>
        <end position="297"/>
    </location>
</feature>
<dbReference type="NCBIfam" id="TIGR00460">
    <property type="entry name" value="fmt"/>
    <property type="match status" value="1"/>
</dbReference>
<gene>
    <name evidence="8" type="primary">fmt</name>
    <name evidence="11" type="ORF">BUE93_19330</name>
</gene>
<dbReference type="InterPro" id="IPR044135">
    <property type="entry name" value="Met-tRNA-FMT_C"/>
</dbReference>
<dbReference type="Gene3D" id="3.10.25.10">
    <property type="entry name" value="Formyl transferase, C-terminal domain"/>
    <property type="match status" value="1"/>
</dbReference>
<evidence type="ECO:0000256" key="1">
    <source>
        <dbReference type="ARBA" id="ARBA00002606"/>
    </source>
</evidence>
<dbReference type="HAMAP" id="MF_00182">
    <property type="entry name" value="Formyl_trans"/>
    <property type="match status" value="1"/>
</dbReference>
<comment type="caution">
    <text evidence="11">The sequence shown here is derived from an EMBL/GenBank/DDBJ whole genome shotgun (WGS) entry which is preliminary data.</text>
</comment>
<dbReference type="Proteomes" id="UP000239469">
    <property type="component" value="Unassembled WGS sequence"/>
</dbReference>
<dbReference type="EMBL" id="MTBD01000036">
    <property type="protein sequence ID" value="PRP68898.1"/>
    <property type="molecule type" value="Genomic_DNA"/>
</dbReference>
<dbReference type="Gene3D" id="3.40.50.170">
    <property type="entry name" value="Formyl transferase, N-terminal domain"/>
    <property type="match status" value="1"/>
</dbReference>
<evidence type="ECO:0000256" key="7">
    <source>
        <dbReference type="ARBA" id="ARBA00048558"/>
    </source>
</evidence>
<dbReference type="CDD" id="cd08646">
    <property type="entry name" value="FMT_core_Met-tRNA-FMT_N"/>
    <property type="match status" value="1"/>
</dbReference>
<evidence type="ECO:0000256" key="8">
    <source>
        <dbReference type="HAMAP-Rule" id="MF_00182"/>
    </source>
</evidence>
<evidence type="ECO:0000256" key="2">
    <source>
        <dbReference type="ARBA" id="ARBA00010699"/>
    </source>
</evidence>
<accession>A0A1S1XCN8</accession>
<evidence type="ECO:0000259" key="10">
    <source>
        <dbReference type="Pfam" id="PF02911"/>
    </source>
</evidence>
<comment type="catalytic activity">
    <reaction evidence="7 8">
        <text>L-methionyl-tRNA(fMet) + (6R)-10-formyltetrahydrofolate = N-formyl-L-methionyl-tRNA(fMet) + (6S)-5,6,7,8-tetrahydrofolate + H(+)</text>
        <dbReference type="Rhea" id="RHEA:24380"/>
        <dbReference type="Rhea" id="RHEA-COMP:9952"/>
        <dbReference type="Rhea" id="RHEA-COMP:9953"/>
        <dbReference type="ChEBI" id="CHEBI:15378"/>
        <dbReference type="ChEBI" id="CHEBI:57453"/>
        <dbReference type="ChEBI" id="CHEBI:78530"/>
        <dbReference type="ChEBI" id="CHEBI:78844"/>
        <dbReference type="ChEBI" id="CHEBI:195366"/>
        <dbReference type="EC" id="2.1.2.9"/>
    </reaction>
</comment>
<dbReference type="RefSeq" id="WP_071108645.1">
    <property type="nucleotide sequence ID" value="NZ_CAWMOE010000004.1"/>
</dbReference>
<dbReference type="PANTHER" id="PTHR11138:SF5">
    <property type="entry name" value="METHIONYL-TRNA FORMYLTRANSFERASE, MITOCHONDRIAL"/>
    <property type="match status" value="1"/>
</dbReference>
<dbReference type="EC" id="2.1.2.9" evidence="3 8"/>
<evidence type="ECO:0000313" key="12">
    <source>
        <dbReference type="Proteomes" id="UP000239469"/>
    </source>
</evidence>
<dbReference type="FunFam" id="3.40.50.12230:FF:000001">
    <property type="entry name" value="Methionyl-tRNA formyltransferase"/>
    <property type="match status" value="1"/>
</dbReference>
<evidence type="ECO:0000256" key="3">
    <source>
        <dbReference type="ARBA" id="ARBA00012261"/>
    </source>
</evidence>
<dbReference type="InterPro" id="IPR005794">
    <property type="entry name" value="Fmt"/>
</dbReference>
<dbReference type="AlphaFoldDB" id="A0A1S1XCN8"/>
<keyword evidence="5 8" id="KW-0808">Transferase</keyword>
<feature type="binding site" evidence="8">
    <location>
        <begin position="110"/>
        <end position="113"/>
    </location>
    <ligand>
        <name>(6S)-5,6,7,8-tetrahydrofolate</name>
        <dbReference type="ChEBI" id="CHEBI:57453"/>
    </ligand>
</feature>
<name>A0A1S1XCN8_9NEIS</name>
<dbReference type="SUPFAM" id="SSF50486">
    <property type="entry name" value="FMT C-terminal domain-like"/>
    <property type="match status" value="1"/>
</dbReference>
<organism evidence="11 12">
    <name type="scientific">Chromobacterium amazonense</name>
    <dbReference type="NCBI Taxonomy" id="1382803"/>
    <lineage>
        <taxon>Bacteria</taxon>
        <taxon>Pseudomonadati</taxon>
        <taxon>Pseudomonadota</taxon>
        <taxon>Betaproteobacteria</taxon>
        <taxon>Neisseriales</taxon>
        <taxon>Chromobacteriaceae</taxon>
        <taxon>Chromobacterium</taxon>
    </lineage>
</organism>
<dbReference type="InterPro" id="IPR041711">
    <property type="entry name" value="Met-tRNA-FMT_N"/>
</dbReference>
<protein>
    <recommendedName>
        <fullName evidence="4 8">Methionyl-tRNA formyltransferase</fullName>
        <ecNumber evidence="3 8">2.1.2.9</ecNumber>
    </recommendedName>
</protein>
<dbReference type="InterPro" id="IPR005793">
    <property type="entry name" value="Formyl_trans_C"/>
</dbReference>
<comment type="similarity">
    <text evidence="2 8">Belongs to the Fmt family.</text>
</comment>
<evidence type="ECO:0000256" key="4">
    <source>
        <dbReference type="ARBA" id="ARBA00016014"/>
    </source>
</evidence>
<evidence type="ECO:0000256" key="5">
    <source>
        <dbReference type="ARBA" id="ARBA00022679"/>
    </source>
</evidence>
<sequence>MKLIFAGTPEFAAAALRALIAAGHEIPLVLTQPDRPAGRGMKLKPSPVKEVALAHGLRVEQPEKLRGNLEAQQMLRDVGAELMVVAAYGLILPQDVLDIPARGCLNIHASLLPRWRGAAPIQRAILAGDHETGITIMQMDVGLDTGDMLSIHPVAIAGDETAATLHDKLAACGAQAIVETLGRLDEVVPQRQPEDGVTYAQKLSKAEAEIDWTLPAAAVARAIRAYNPAPGAFTSLNGEPLKLWMASAEAGRAEPGMVVAADADGVLVGAGEGLVRVSVLQAAGGKRLAARDFVAGRASLAGTRLGV</sequence>
<dbReference type="OrthoDB" id="9802815at2"/>
<dbReference type="InterPro" id="IPR036477">
    <property type="entry name" value="Formyl_transf_N_sf"/>
</dbReference>
<evidence type="ECO:0000256" key="6">
    <source>
        <dbReference type="ARBA" id="ARBA00022917"/>
    </source>
</evidence>
<dbReference type="CDD" id="cd08704">
    <property type="entry name" value="Met_tRNA_FMT_C"/>
    <property type="match status" value="1"/>
</dbReference>
<evidence type="ECO:0000259" key="9">
    <source>
        <dbReference type="Pfam" id="PF00551"/>
    </source>
</evidence>
<dbReference type="GO" id="GO:0004479">
    <property type="term" value="F:methionyl-tRNA formyltransferase activity"/>
    <property type="evidence" value="ECO:0007669"/>
    <property type="project" value="UniProtKB-UniRule"/>
</dbReference>
<proteinExistence type="inferred from homology"/>
<comment type="function">
    <text evidence="1 8">Attaches a formyl group to the free amino group of methionyl-tRNA(fMet). The formyl group appears to play a dual role in the initiator identity of N-formylmethionyl-tRNA by promoting its recognition by IF2 and preventing the misappropriation of this tRNA by the elongation apparatus.</text>
</comment>
<dbReference type="InterPro" id="IPR002376">
    <property type="entry name" value="Formyl_transf_N"/>
</dbReference>
<dbReference type="InterPro" id="IPR011034">
    <property type="entry name" value="Formyl_transferase-like_C_sf"/>
</dbReference>
<evidence type="ECO:0000313" key="11">
    <source>
        <dbReference type="EMBL" id="PRP68898.1"/>
    </source>
</evidence>
<reference evidence="11 12" key="1">
    <citation type="submission" date="2017-01" db="EMBL/GenBank/DDBJ databases">
        <title>New insights into the genetic diversity of Chromobacterium isolated from tropical freshwater lake.</title>
        <authorList>
            <person name="Santos A.B."/>
            <person name="Nascimento A.M."/>
            <person name="Da Silva P.C."/>
        </authorList>
    </citation>
    <scope>NUCLEOTIDE SEQUENCE [LARGE SCALE GENOMIC DNA]</scope>
    <source>
        <strain evidence="11 12">56AF</strain>
    </source>
</reference>
<dbReference type="PANTHER" id="PTHR11138">
    <property type="entry name" value="METHIONYL-TRNA FORMYLTRANSFERASE"/>
    <property type="match status" value="1"/>
</dbReference>
<dbReference type="Pfam" id="PF00551">
    <property type="entry name" value="Formyl_trans_N"/>
    <property type="match status" value="1"/>
</dbReference>